<feature type="domain" description="Cation efflux protein transmembrane" evidence="9">
    <location>
        <begin position="125"/>
        <end position="328"/>
    </location>
</feature>
<dbReference type="Pfam" id="PF01545">
    <property type="entry name" value="Cation_efflux"/>
    <property type="match status" value="1"/>
</dbReference>
<dbReference type="InterPro" id="IPR002524">
    <property type="entry name" value="Cation_efflux"/>
</dbReference>
<dbReference type="SUPFAM" id="SSF160240">
    <property type="entry name" value="Cation efflux protein cytoplasmic domain-like"/>
    <property type="match status" value="1"/>
</dbReference>
<dbReference type="InterPro" id="IPR058533">
    <property type="entry name" value="Cation_efflux_TM"/>
</dbReference>
<feature type="transmembrane region" description="Helical" evidence="8">
    <location>
        <begin position="189"/>
        <end position="209"/>
    </location>
</feature>
<feature type="transmembrane region" description="Helical" evidence="8">
    <location>
        <begin position="298"/>
        <end position="317"/>
    </location>
</feature>
<feature type="coiled-coil region" evidence="6">
    <location>
        <begin position="86"/>
        <end position="113"/>
    </location>
</feature>
<dbReference type="FunFam" id="1.20.1510.10:FF:000005">
    <property type="entry name" value="Putative Cation diffusion facilitator 1"/>
    <property type="match status" value="1"/>
</dbReference>
<protein>
    <submittedName>
        <fullName evidence="11">Metal tolerance protein 4</fullName>
    </submittedName>
</protein>
<keyword evidence="12" id="KW-1185">Reference proteome</keyword>
<dbReference type="GO" id="GO:0016020">
    <property type="term" value="C:membrane"/>
    <property type="evidence" value="ECO:0007669"/>
    <property type="project" value="UniProtKB-SubCell"/>
</dbReference>
<accession>A0AA37LPG3</accession>
<keyword evidence="6" id="KW-0175">Coiled coil</keyword>
<dbReference type="Gene3D" id="3.30.70.1350">
    <property type="entry name" value="Cation efflux protein, cytoplasmic domain"/>
    <property type="match status" value="1"/>
</dbReference>
<keyword evidence="2" id="KW-0813">Transport</keyword>
<dbReference type="GO" id="GO:0030003">
    <property type="term" value="P:intracellular monoatomic cation homeostasis"/>
    <property type="evidence" value="ECO:0007669"/>
    <property type="project" value="UniProtKB-ARBA"/>
</dbReference>
<proteinExistence type="predicted"/>
<dbReference type="EMBL" id="BPPX01000005">
    <property type="protein sequence ID" value="GJC80305.1"/>
    <property type="molecule type" value="Genomic_DNA"/>
</dbReference>
<evidence type="ECO:0000256" key="5">
    <source>
        <dbReference type="ARBA" id="ARBA00023136"/>
    </source>
</evidence>
<evidence type="ECO:0000313" key="11">
    <source>
        <dbReference type="EMBL" id="GJC80305.1"/>
    </source>
</evidence>
<dbReference type="PANTHER" id="PTHR43840:SF12">
    <property type="entry name" value="CATION DIFFUSION FACILITATOR 1 (AFU_ORTHOLOGUE AFUA_1G14440)"/>
    <property type="match status" value="1"/>
</dbReference>
<dbReference type="Pfam" id="PF16916">
    <property type="entry name" value="ZT_dimer"/>
    <property type="match status" value="1"/>
</dbReference>
<dbReference type="Gene3D" id="1.20.1510.10">
    <property type="entry name" value="Cation efflux protein transmembrane domain"/>
    <property type="match status" value="1"/>
</dbReference>
<organism evidence="11 12">
    <name type="scientific">Colletotrichum liriopes</name>
    <dbReference type="NCBI Taxonomy" id="708192"/>
    <lineage>
        <taxon>Eukaryota</taxon>
        <taxon>Fungi</taxon>
        <taxon>Dikarya</taxon>
        <taxon>Ascomycota</taxon>
        <taxon>Pezizomycotina</taxon>
        <taxon>Sordariomycetes</taxon>
        <taxon>Hypocreomycetidae</taxon>
        <taxon>Glomerellales</taxon>
        <taxon>Glomerellaceae</taxon>
        <taxon>Colletotrichum</taxon>
        <taxon>Colletotrichum spaethianum species complex</taxon>
    </lineage>
</organism>
<dbReference type="InterPro" id="IPR027469">
    <property type="entry name" value="Cation_efflux_TMD_sf"/>
</dbReference>
<keyword evidence="3 8" id="KW-0812">Transmembrane</keyword>
<dbReference type="InterPro" id="IPR050291">
    <property type="entry name" value="CDF_Transporter"/>
</dbReference>
<feature type="region of interest" description="Disordered" evidence="7">
    <location>
        <begin position="1"/>
        <end position="35"/>
    </location>
</feature>
<comment type="caution">
    <text evidence="11">The sequence shown here is derived from an EMBL/GenBank/DDBJ whole genome shotgun (WGS) entry which is preliminary data.</text>
</comment>
<dbReference type="PANTHER" id="PTHR43840">
    <property type="entry name" value="MITOCHONDRIAL METAL TRANSPORTER 1-RELATED"/>
    <property type="match status" value="1"/>
</dbReference>
<evidence type="ECO:0000259" key="10">
    <source>
        <dbReference type="Pfam" id="PF16916"/>
    </source>
</evidence>
<dbReference type="Proteomes" id="UP001055172">
    <property type="component" value="Unassembled WGS sequence"/>
</dbReference>
<keyword evidence="5 8" id="KW-0472">Membrane</keyword>
<feature type="transmembrane region" description="Helical" evidence="8">
    <location>
        <begin position="229"/>
        <end position="247"/>
    </location>
</feature>
<evidence type="ECO:0000256" key="8">
    <source>
        <dbReference type="SAM" id="Phobius"/>
    </source>
</evidence>
<name>A0AA37LPG3_9PEZI</name>
<evidence type="ECO:0000256" key="1">
    <source>
        <dbReference type="ARBA" id="ARBA00004141"/>
    </source>
</evidence>
<gene>
    <name evidence="11" type="ORF">ColLi_03143</name>
</gene>
<evidence type="ECO:0000256" key="6">
    <source>
        <dbReference type="SAM" id="Coils"/>
    </source>
</evidence>
<dbReference type="NCBIfam" id="TIGR01297">
    <property type="entry name" value="CDF"/>
    <property type="match status" value="1"/>
</dbReference>
<feature type="domain" description="Cation efflux protein cytoplasmic" evidence="10">
    <location>
        <begin position="353"/>
        <end position="412"/>
    </location>
</feature>
<keyword evidence="4 8" id="KW-1133">Transmembrane helix</keyword>
<evidence type="ECO:0000259" key="9">
    <source>
        <dbReference type="Pfam" id="PF01545"/>
    </source>
</evidence>
<evidence type="ECO:0000313" key="12">
    <source>
        <dbReference type="Proteomes" id="UP001055172"/>
    </source>
</evidence>
<evidence type="ECO:0000256" key="4">
    <source>
        <dbReference type="ARBA" id="ARBA00022989"/>
    </source>
</evidence>
<dbReference type="AlphaFoldDB" id="A0AA37LPG3"/>
<sequence>MSTTTTTHRAPSTGIDLSPLPGAPDPESRSFSASEVHDPYNLGTHIKSDADIGLLTSRPQSNSARRRIHHSFTRGGAKEAKLQDFYRSQNDKIRSLLKSVDDHEREAKETQGDNNLKYQIAVKGSLAANVILAALQLYAATASGSLSLFTTMADSVFDPLSGIMLMLSHRAVKKVDTRRFPSGRARISTAGNIVFSFVMFSVSLVLIVMSARDLAAGSEEETNEFHFPSVIAVAIAFGTKFCLWLYCESGMHRCLLQGRWSIKHIYSQVEILWRDHRNDLFINGFGIFTFSAGSKIKWWIDPMGAIILSFLIAGLWLRTAYEEFQLLIGVSAEPEFLQLITYIGKPPSHDPLPDVKQIDTVRAYHSGPRYIVEIDIVMDRHERLEVAHDVAEALQIKIEKLPGVERAFVHVDYETSHKPEHDLKKDL</sequence>
<dbReference type="GO" id="GO:0008324">
    <property type="term" value="F:monoatomic cation transmembrane transporter activity"/>
    <property type="evidence" value="ECO:0007669"/>
    <property type="project" value="InterPro"/>
</dbReference>
<dbReference type="InterPro" id="IPR036837">
    <property type="entry name" value="Cation_efflux_CTD_sf"/>
</dbReference>
<comment type="subcellular location">
    <subcellularLocation>
        <location evidence="1">Membrane</location>
        <topology evidence="1">Multi-pass membrane protein</topology>
    </subcellularLocation>
</comment>
<evidence type="ECO:0000256" key="7">
    <source>
        <dbReference type="SAM" id="MobiDB-lite"/>
    </source>
</evidence>
<dbReference type="InterPro" id="IPR027470">
    <property type="entry name" value="Cation_efflux_CTD"/>
</dbReference>
<evidence type="ECO:0000256" key="3">
    <source>
        <dbReference type="ARBA" id="ARBA00022692"/>
    </source>
</evidence>
<dbReference type="SUPFAM" id="SSF161111">
    <property type="entry name" value="Cation efflux protein transmembrane domain-like"/>
    <property type="match status" value="1"/>
</dbReference>
<reference evidence="11 12" key="1">
    <citation type="submission" date="2021-07" db="EMBL/GenBank/DDBJ databases">
        <title>Genome data of Colletotrichum spaethianum.</title>
        <authorList>
            <person name="Utami Y.D."/>
            <person name="Hiruma K."/>
        </authorList>
    </citation>
    <scope>NUCLEOTIDE SEQUENCE [LARGE SCALE GENOMIC DNA]</scope>
    <source>
        <strain evidence="11 12">MAFF 242679</strain>
    </source>
</reference>
<dbReference type="GO" id="GO:0098771">
    <property type="term" value="P:inorganic ion homeostasis"/>
    <property type="evidence" value="ECO:0007669"/>
    <property type="project" value="UniProtKB-ARBA"/>
</dbReference>
<evidence type="ECO:0000256" key="2">
    <source>
        <dbReference type="ARBA" id="ARBA00022448"/>
    </source>
</evidence>